<dbReference type="Pfam" id="PF00023">
    <property type="entry name" value="Ank"/>
    <property type="match status" value="1"/>
</dbReference>
<evidence type="ECO:0000256" key="3">
    <source>
        <dbReference type="PROSITE-ProRule" id="PRU00023"/>
    </source>
</evidence>
<comment type="caution">
    <text evidence="5">The sequence shown here is derived from an EMBL/GenBank/DDBJ whole genome shotgun (WGS) entry which is preliminary data.</text>
</comment>
<feature type="region of interest" description="Disordered" evidence="4">
    <location>
        <begin position="182"/>
        <end position="207"/>
    </location>
</feature>
<evidence type="ECO:0000313" key="6">
    <source>
        <dbReference type="Proteomes" id="UP001285441"/>
    </source>
</evidence>
<feature type="repeat" description="ANK" evidence="3">
    <location>
        <begin position="410"/>
        <end position="442"/>
    </location>
</feature>
<dbReference type="PROSITE" id="PS50297">
    <property type="entry name" value="ANK_REP_REGION"/>
    <property type="match status" value="9"/>
</dbReference>
<dbReference type="GO" id="GO:0045944">
    <property type="term" value="P:positive regulation of transcription by RNA polymerase II"/>
    <property type="evidence" value="ECO:0007669"/>
    <property type="project" value="TreeGrafter"/>
</dbReference>
<evidence type="ECO:0000313" key="5">
    <source>
        <dbReference type="EMBL" id="KAK3390249.1"/>
    </source>
</evidence>
<keyword evidence="6" id="KW-1185">Reference proteome</keyword>
<dbReference type="Proteomes" id="UP001285441">
    <property type="component" value="Unassembled WGS sequence"/>
</dbReference>
<feature type="compositionally biased region" description="Polar residues" evidence="4">
    <location>
        <begin position="127"/>
        <end position="137"/>
    </location>
</feature>
<dbReference type="PRINTS" id="PR01415">
    <property type="entry name" value="ANKYRIN"/>
</dbReference>
<dbReference type="GO" id="GO:0005634">
    <property type="term" value="C:nucleus"/>
    <property type="evidence" value="ECO:0007669"/>
    <property type="project" value="TreeGrafter"/>
</dbReference>
<dbReference type="InterPro" id="IPR002110">
    <property type="entry name" value="Ankyrin_rpt"/>
</dbReference>
<organism evidence="5 6">
    <name type="scientific">Podospora didyma</name>
    <dbReference type="NCBI Taxonomy" id="330526"/>
    <lineage>
        <taxon>Eukaryota</taxon>
        <taxon>Fungi</taxon>
        <taxon>Dikarya</taxon>
        <taxon>Ascomycota</taxon>
        <taxon>Pezizomycotina</taxon>
        <taxon>Sordariomycetes</taxon>
        <taxon>Sordariomycetidae</taxon>
        <taxon>Sordariales</taxon>
        <taxon>Podosporaceae</taxon>
        <taxon>Podospora</taxon>
    </lineage>
</organism>
<feature type="repeat" description="ANK" evidence="3">
    <location>
        <begin position="276"/>
        <end position="308"/>
    </location>
</feature>
<dbReference type="Pfam" id="PF12796">
    <property type="entry name" value="Ank_2"/>
    <property type="match status" value="3"/>
</dbReference>
<dbReference type="Gene3D" id="1.25.40.20">
    <property type="entry name" value="Ankyrin repeat-containing domain"/>
    <property type="match status" value="4"/>
</dbReference>
<name>A0AAE0U4J6_9PEZI</name>
<feature type="repeat" description="ANK" evidence="3">
    <location>
        <begin position="341"/>
        <end position="373"/>
    </location>
</feature>
<feature type="repeat" description="ANK" evidence="3">
    <location>
        <begin position="443"/>
        <end position="475"/>
    </location>
</feature>
<feature type="region of interest" description="Disordered" evidence="4">
    <location>
        <begin position="82"/>
        <end position="167"/>
    </location>
</feature>
<protein>
    <submittedName>
        <fullName evidence="5">Ankyrin repeat-containing domain protein</fullName>
    </submittedName>
</protein>
<reference evidence="5" key="1">
    <citation type="journal article" date="2023" name="Mol. Phylogenet. Evol.">
        <title>Genome-scale phylogeny and comparative genomics of the fungal order Sordariales.</title>
        <authorList>
            <person name="Hensen N."/>
            <person name="Bonometti L."/>
            <person name="Westerberg I."/>
            <person name="Brannstrom I.O."/>
            <person name="Guillou S."/>
            <person name="Cros-Aarteil S."/>
            <person name="Calhoun S."/>
            <person name="Haridas S."/>
            <person name="Kuo A."/>
            <person name="Mondo S."/>
            <person name="Pangilinan J."/>
            <person name="Riley R."/>
            <person name="LaButti K."/>
            <person name="Andreopoulos B."/>
            <person name="Lipzen A."/>
            <person name="Chen C."/>
            <person name="Yan M."/>
            <person name="Daum C."/>
            <person name="Ng V."/>
            <person name="Clum A."/>
            <person name="Steindorff A."/>
            <person name="Ohm R.A."/>
            <person name="Martin F."/>
            <person name="Silar P."/>
            <person name="Natvig D.O."/>
            <person name="Lalanne C."/>
            <person name="Gautier V."/>
            <person name="Ament-Velasquez S.L."/>
            <person name="Kruys A."/>
            <person name="Hutchinson M.I."/>
            <person name="Powell A.J."/>
            <person name="Barry K."/>
            <person name="Miller A.N."/>
            <person name="Grigoriev I.V."/>
            <person name="Debuchy R."/>
            <person name="Gladieux P."/>
            <person name="Hiltunen Thoren M."/>
            <person name="Johannesson H."/>
        </authorList>
    </citation>
    <scope>NUCLEOTIDE SEQUENCE</scope>
    <source>
        <strain evidence="5">CBS 232.78</strain>
    </source>
</reference>
<evidence type="ECO:0000256" key="4">
    <source>
        <dbReference type="SAM" id="MobiDB-lite"/>
    </source>
</evidence>
<dbReference type="InterPro" id="IPR050663">
    <property type="entry name" value="Ankyrin-SOCS_Box"/>
</dbReference>
<feature type="repeat" description="ANK" evidence="3">
    <location>
        <begin position="374"/>
        <end position="409"/>
    </location>
</feature>
<dbReference type="PANTHER" id="PTHR24193">
    <property type="entry name" value="ANKYRIN REPEAT PROTEIN"/>
    <property type="match status" value="1"/>
</dbReference>
<dbReference type="InterPro" id="IPR036770">
    <property type="entry name" value="Ankyrin_rpt-contain_sf"/>
</dbReference>
<dbReference type="SMART" id="SM00248">
    <property type="entry name" value="ANK"/>
    <property type="match status" value="9"/>
</dbReference>
<proteinExistence type="predicted"/>
<feature type="repeat" description="ANK" evidence="3">
    <location>
        <begin position="476"/>
        <end position="508"/>
    </location>
</feature>
<feature type="compositionally biased region" description="Low complexity" evidence="4">
    <location>
        <begin position="110"/>
        <end position="120"/>
    </location>
</feature>
<dbReference type="GO" id="GO:0000976">
    <property type="term" value="F:transcription cis-regulatory region binding"/>
    <property type="evidence" value="ECO:0007669"/>
    <property type="project" value="TreeGrafter"/>
</dbReference>
<feature type="region of interest" description="Disordered" evidence="4">
    <location>
        <begin position="9"/>
        <end position="52"/>
    </location>
</feature>
<dbReference type="EMBL" id="JAULSW010000002">
    <property type="protein sequence ID" value="KAK3390249.1"/>
    <property type="molecule type" value="Genomic_DNA"/>
</dbReference>
<dbReference type="PROSITE" id="PS50088">
    <property type="entry name" value="ANK_REPEAT"/>
    <property type="match status" value="9"/>
</dbReference>
<feature type="compositionally biased region" description="Polar residues" evidence="4">
    <location>
        <begin position="11"/>
        <end position="21"/>
    </location>
</feature>
<feature type="repeat" description="ANK" evidence="3">
    <location>
        <begin position="207"/>
        <end position="239"/>
    </location>
</feature>
<feature type="repeat" description="ANK" evidence="3">
    <location>
        <begin position="509"/>
        <end position="541"/>
    </location>
</feature>
<accession>A0AAE0U4J6</accession>
<dbReference type="SUPFAM" id="SSF48403">
    <property type="entry name" value="Ankyrin repeat"/>
    <property type="match status" value="1"/>
</dbReference>
<keyword evidence="2 3" id="KW-0040">ANK repeat</keyword>
<keyword evidence="1" id="KW-0677">Repeat</keyword>
<dbReference type="PANTHER" id="PTHR24193:SF121">
    <property type="entry name" value="ADA2A-CONTAINING COMPLEX COMPONENT 3, ISOFORM D"/>
    <property type="match status" value="1"/>
</dbReference>
<feature type="compositionally biased region" description="Low complexity" evidence="4">
    <location>
        <begin position="147"/>
        <end position="167"/>
    </location>
</feature>
<feature type="compositionally biased region" description="Basic and acidic residues" evidence="4">
    <location>
        <begin position="189"/>
        <end position="200"/>
    </location>
</feature>
<reference evidence="5" key="2">
    <citation type="submission" date="2023-06" db="EMBL/GenBank/DDBJ databases">
        <authorList>
            <consortium name="Lawrence Berkeley National Laboratory"/>
            <person name="Haridas S."/>
            <person name="Hensen N."/>
            <person name="Bonometti L."/>
            <person name="Westerberg I."/>
            <person name="Brannstrom I.O."/>
            <person name="Guillou S."/>
            <person name="Cros-Aarteil S."/>
            <person name="Calhoun S."/>
            <person name="Kuo A."/>
            <person name="Mondo S."/>
            <person name="Pangilinan J."/>
            <person name="Riley R."/>
            <person name="LaButti K."/>
            <person name="Andreopoulos B."/>
            <person name="Lipzen A."/>
            <person name="Chen C."/>
            <person name="Yanf M."/>
            <person name="Daum C."/>
            <person name="Ng V."/>
            <person name="Clum A."/>
            <person name="Steindorff A."/>
            <person name="Ohm R."/>
            <person name="Martin F."/>
            <person name="Silar P."/>
            <person name="Natvig D."/>
            <person name="Lalanne C."/>
            <person name="Gautier V."/>
            <person name="Ament-velasquez S.L."/>
            <person name="Kruys A."/>
            <person name="Hutchinson M.I."/>
            <person name="Powell A.J."/>
            <person name="Barry K."/>
            <person name="Miller A.N."/>
            <person name="Grigoriev I.V."/>
            <person name="Debuchy R."/>
            <person name="Gladieux P."/>
            <person name="Thoren M.H."/>
            <person name="Johannesson H."/>
        </authorList>
    </citation>
    <scope>NUCLEOTIDE SEQUENCE</scope>
    <source>
        <strain evidence="5">CBS 232.78</strain>
    </source>
</reference>
<sequence length="541" mass="57488">MDLIKFRRWGSRSSASKADQANSREPDRQNSRPVFGNIGGRRSGGTIRPTTHETIDDYSTINTVADSATDDADDNESVIEIFRTGPNDGSPRVRGATPSSNTSFRAFLNSTPRSGPSRPRFPGVTVDTETIPATDTNVPPRRPPGRPGDFGPMPGFRMPPGGKSLDDTFSSLLDTLKEHLESLGIDGDDGPKLRRKEGSSRKGSGTQTWEPLHFAAQRGSARLCQSLLEHGAHIEAKTESGWTPMFYAAQGGHLDVCRVLVNHGAQVNVCSSELSSTRTPLIQAAQNGYLDVVKLLVSNGADVNLPGPQGGPLFFGAIAPSVEVCEFLIANGADVNGLDENGRTPLLLAAAQGSPEVVRVLLRHGALVTARSGRSGTVLHYATGRNTPNMLETIEALLDAGADVNAIDDDGDTPLIQCMINGRADVAELLIRHGADLNVINKLGVTALTGCAGKGIMNVIEVLLKHGADVNLCSEARVTALHLAAAQDDPAVVRRLLEAGANPHLAGRYELTPLHVASQNDNEEILIAMLEHGVNLNPLRA</sequence>
<feature type="repeat" description="ANK" evidence="3">
    <location>
        <begin position="240"/>
        <end position="272"/>
    </location>
</feature>
<evidence type="ECO:0000256" key="2">
    <source>
        <dbReference type="ARBA" id="ARBA00023043"/>
    </source>
</evidence>
<gene>
    <name evidence="5" type="ORF">B0H63DRAFT_465085</name>
</gene>
<evidence type="ECO:0000256" key="1">
    <source>
        <dbReference type="ARBA" id="ARBA00022737"/>
    </source>
</evidence>
<dbReference type="AlphaFoldDB" id="A0AAE0U4J6"/>